<dbReference type="RefSeq" id="XP_013260508.1">
    <property type="nucleotide sequence ID" value="XM_013405054.1"/>
</dbReference>
<keyword evidence="5" id="KW-0539">Nucleus</keyword>
<organism evidence="8 9">
    <name type="scientific">Exophiala aquamarina CBS 119918</name>
    <dbReference type="NCBI Taxonomy" id="1182545"/>
    <lineage>
        <taxon>Eukaryota</taxon>
        <taxon>Fungi</taxon>
        <taxon>Dikarya</taxon>
        <taxon>Ascomycota</taxon>
        <taxon>Pezizomycotina</taxon>
        <taxon>Eurotiomycetes</taxon>
        <taxon>Chaetothyriomycetidae</taxon>
        <taxon>Chaetothyriales</taxon>
        <taxon>Herpotrichiellaceae</taxon>
        <taxon>Exophiala</taxon>
    </lineage>
</organism>
<dbReference type="GO" id="GO:0000981">
    <property type="term" value="F:DNA-binding transcription factor activity, RNA polymerase II-specific"/>
    <property type="evidence" value="ECO:0007669"/>
    <property type="project" value="InterPro"/>
</dbReference>
<name>A0A072PF80_9EURO</name>
<keyword evidence="2" id="KW-0805">Transcription regulation</keyword>
<dbReference type="GeneID" id="25280761"/>
<feature type="region of interest" description="Disordered" evidence="6">
    <location>
        <begin position="1"/>
        <end position="23"/>
    </location>
</feature>
<reference evidence="8 9" key="1">
    <citation type="submission" date="2013-03" db="EMBL/GenBank/DDBJ databases">
        <title>The Genome Sequence of Exophiala aquamarina CBS 119918.</title>
        <authorList>
            <consortium name="The Broad Institute Genomics Platform"/>
            <person name="Cuomo C."/>
            <person name="de Hoog S."/>
            <person name="Gorbushina A."/>
            <person name="Walker B."/>
            <person name="Young S.K."/>
            <person name="Zeng Q."/>
            <person name="Gargeya S."/>
            <person name="Fitzgerald M."/>
            <person name="Haas B."/>
            <person name="Abouelleil A."/>
            <person name="Allen A.W."/>
            <person name="Alvarado L."/>
            <person name="Arachchi H.M."/>
            <person name="Berlin A.M."/>
            <person name="Chapman S.B."/>
            <person name="Gainer-Dewar J."/>
            <person name="Goldberg J."/>
            <person name="Griggs A."/>
            <person name="Gujja S."/>
            <person name="Hansen M."/>
            <person name="Howarth C."/>
            <person name="Imamovic A."/>
            <person name="Ireland A."/>
            <person name="Larimer J."/>
            <person name="McCowan C."/>
            <person name="Murphy C."/>
            <person name="Pearson M."/>
            <person name="Poon T.W."/>
            <person name="Priest M."/>
            <person name="Roberts A."/>
            <person name="Saif S."/>
            <person name="Shea T."/>
            <person name="Sisk P."/>
            <person name="Sykes S."/>
            <person name="Wortman J."/>
            <person name="Nusbaum C."/>
            <person name="Birren B."/>
        </authorList>
    </citation>
    <scope>NUCLEOTIDE SEQUENCE [LARGE SCALE GENOMIC DNA]</scope>
    <source>
        <strain evidence="8 9">CBS 119918</strain>
    </source>
</reference>
<gene>
    <name evidence="8" type="ORF">A1O9_05840</name>
</gene>
<dbReference type="OrthoDB" id="3034343at2759"/>
<keyword evidence="9" id="KW-1185">Reference proteome</keyword>
<feature type="domain" description="Zn(2)-C6 fungal-type" evidence="7">
    <location>
        <begin position="25"/>
        <end position="57"/>
    </location>
</feature>
<dbReference type="AlphaFoldDB" id="A0A072PF80"/>
<dbReference type="Proteomes" id="UP000027920">
    <property type="component" value="Unassembled WGS sequence"/>
</dbReference>
<dbReference type="PANTHER" id="PTHR31668:SF10">
    <property type="entry name" value="ZN(II)2CYS6 TRANSCRIPTION FACTOR (EUROFUNG)"/>
    <property type="match status" value="1"/>
</dbReference>
<dbReference type="HOGENOM" id="CLU_009827_0_0_1"/>
<dbReference type="GO" id="GO:0006351">
    <property type="term" value="P:DNA-templated transcription"/>
    <property type="evidence" value="ECO:0007669"/>
    <property type="project" value="InterPro"/>
</dbReference>
<dbReference type="Pfam" id="PF04082">
    <property type="entry name" value="Fungal_trans"/>
    <property type="match status" value="1"/>
</dbReference>
<keyword evidence="4" id="KW-0804">Transcription</keyword>
<dbReference type="InterPro" id="IPR050797">
    <property type="entry name" value="Carb_Metab_Trans_Reg"/>
</dbReference>
<keyword evidence="3" id="KW-0238">DNA-binding</keyword>
<dbReference type="PROSITE" id="PS50048">
    <property type="entry name" value="ZN2_CY6_FUNGAL_2"/>
    <property type="match status" value="1"/>
</dbReference>
<comment type="caution">
    <text evidence="8">The sequence shown here is derived from an EMBL/GenBank/DDBJ whole genome shotgun (WGS) entry which is preliminary data.</text>
</comment>
<proteinExistence type="predicted"/>
<dbReference type="SMART" id="SM00906">
    <property type="entry name" value="Fungal_trans"/>
    <property type="match status" value="1"/>
</dbReference>
<evidence type="ECO:0000259" key="7">
    <source>
        <dbReference type="PROSITE" id="PS50048"/>
    </source>
</evidence>
<feature type="region of interest" description="Disordered" evidence="6">
    <location>
        <begin position="61"/>
        <end position="116"/>
    </location>
</feature>
<dbReference type="Pfam" id="PF00172">
    <property type="entry name" value="Zn_clus"/>
    <property type="match status" value="1"/>
</dbReference>
<evidence type="ECO:0000256" key="1">
    <source>
        <dbReference type="ARBA" id="ARBA00022723"/>
    </source>
</evidence>
<keyword evidence="1" id="KW-0479">Metal-binding</keyword>
<dbReference type="CDD" id="cd12148">
    <property type="entry name" value="fungal_TF_MHR"/>
    <property type="match status" value="1"/>
</dbReference>
<dbReference type="GO" id="GO:0008270">
    <property type="term" value="F:zinc ion binding"/>
    <property type="evidence" value="ECO:0007669"/>
    <property type="project" value="InterPro"/>
</dbReference>
<dbReference type="InterPro" id="IPR007219">
    <property type="entry name" value="XnlR_reg_dom"/>
</dbReference>
<evidence type="ECO:0000256" key="3">
    <source>
        <dbReference type="ARBA" id="ARBA00023125"/>
    </source>
</evidence>
<dbReference type="EMBL" id="AMGV01000004">
    <property type="protein sequence ID" value="KEF57918.1"/>
    <property type="molecule type" value="Genomic_DNA"/>
</dbReference>
<evidence type="ECO:0000313" key="9">
    <source>
        <dbReference type="Proteomes" id="UP000027920"/>
    </source>
</evidence>
<evidence type="ECO:0000256" key="5">
    <source>
        <dbReference type="ARBA" id="ARBA00023242"/>
    </source>
</evidence>
<dbReference type="VEuPathDB" id="FungiDB:A1O9_05840"/>
<dbReference type="SMART" id="SM00066">
    <property type="entry name" value="GAL4"/>
    <property type="match status" value="1"/>
</dbReference>
<feature type="compositionally biased region" description="Polar residues" evidence="6">
    <location>
        <begin position="104"/>
        <end position="116"/>
    </location>
</feature>
<feature type="compositionally biased region" description="Basic residues" evidence="6">
    <location>
        <begin position="9"/>
        <end position="22"/>
    </location>
</feature>
<dbReference type="GO" id="GO:0003677">
    <property type="term" value="F:DNA binding"/>
    <property type="evidence" value="ECO:0007669"/>
    <property type="project" value="UniProtKB-KW"/>
</dbReference>
<evidence type="ECO:0000256" key="4">
    <source>
        <dbReference type="ARBA" id="ARBA00023163"/>
    </source>
</evidence>
<dbReference type="STRING" id="1182545.A0A072PF80"/>
<dbReference type="InterPro" id="IPR036864">
    <property type="entry name" value="Zn2-C6_fun-type_DNA-bd_sf"/>
</dbReference>
<protein>
    <recommendedName>
        <fullName evidence="7">Zn(2)-C6 fungal-type domain-containing protein</fullName>
    </recommendedName>
</protein>
<dbReference type="SUPFAM" id="SSF57701">
    <property type="entry name" value="Zn2/Cys6 DNA-binding domain"/>
    <property type="match status" value="1"/>
</dbReference>
<evidence type="ECO:0000256" key="2">
    <source>
        <dbReference type="ARBA" id="ARBA00023015"/>
    </source>
</evidence>
<dbReference type="InterPro" id="IPR001138">
    <property type="entry name" value="Zn2Cys6_DnaBD"/>
</dbReference>
<accession>A0A072PF80</accession>
<feature type="compositionally biased region" description="Low complexity" evidence="6">
    <location>
        <begin position="83"/>
        <end position="103"/>
    </location>
</feature>
<dbReference type="GO" id="GO:0001080">
    <property type="term" value="P:nitrogen catabolite activation of transcription from RNA polymerase II promoter"/>
    <property type="evidence" value="ECO:0007669"/>
    <property type="project" value="TreeGrafter"/>
</dbReference>
<dbReference type="PANTHER" id="PTHR31668">
    <property type="entry name" value="GLUCOSE TRANSPORT TRANSCRIPTION REGULATOR RGT1-RELATED-RELATED"/>
    <property type="match status" value="1"/>
</dbReference>
<dbReference type="Gene3D" id="4.10.240.10">
    <property type="entry name" value="Zn(2)-C6 fungal-type DNA-binding domain"/>
    <property type="match status" value="1"/>
</dbReference>
<dbReference type="PROSITE" id="PS00463">
    <property type="entry name" value="ZN2_CY6_FUNGAL_1"/>
    <property type="match status" value="1"/>
</dbReference>
<evidence type="ECO:0000313" key="8">
    <source>
        <dbReference type="EMBL" id="KEF57918.1"/>
    </source>
</evidence>
<sequence length="657" mass="73480">MDNELRTPNHNRHQGRPYRSHMHPACIPCRARKSRCKTTHASPSCFMCQANDTECVFPEAAAERPRRTTPRSSKSLSREQHSTESSLCLSSASPALSQSALRSDNTPRSGKYTPTNEEIANYRELVSPSIDHRDGLISAVIDSIAESGEGSSHVVSPAIADDDKVFQEYLSNTPYGQSGRTVRFNPNSYNNPSGPTRPIVFNTIPKRGAREAESRALAVSICASIEKILEPYQNDLVDLFFEKINICFPIFDESLFRRLLTTQKEKISPGLLSTLYGNTMIYWDTCPRLKDVPCPDHYTIWIQAENALTSEFKCTPGISTIITIILNLSGRPSSHILGNGALLGMAVALANAFGLNRNPSDWNLSPTEKKFRVRIWRILLVYDRWCSLAYGTPPLIHRTQHDIPVPTAEDLYTLGASHDQIFAASCFVAFTTLTDVLGHCLELVYHLGNAFSTKPETSPFGLESLLTHWEDSLTDSLRRLIIRGTCLVGPGAANLRLAYLSVKLLIRRSQLDLDTVNLQISDVDSMYYIQARRVCEEIVDFVRELDENHCRDFWIPLNAYSLTSATTFLMRSALTSRGLVRNPSLQLAKAMIDALRSLRRKYAWDLADNCLSNCSDLVEKIETACEESSSNTIEFQEPMPMDMDLAALNGLFSEYTG</sequence>
<evidence type="ECO:0000256" key="6">
    <source>
        <dbReference type="SAM" id="MobiDB-lite"/>
    </source>
</evidence>
<dbReference type="GO" id="GO:0005634">
    <property type="term" value="C:nucleus"/>
    <property type="evidence" value="ECO:0007669"/>
    <property type="project" value="TreeGrafter"/>
</dbReference>
<dbReference type="CDD" id="cd00067">
    <property type="entry name" value="GAL4"/>
    <property type="match status" value="1"/>
</dbReference>